<dbReference type="GO" id="GO:0005524">
    <property type="term" value="F:ATP binding"/>
    <property type="evidence" value="ECO:0007669"/>
    <property type="project" value="InterPro"/>
</dbReference>
<evidence type="ECO:0000256" key="1">
    <source>
        <dbReference type="ARBA" id="ARBA00004702"/>
    </source>
</evidence>
<dbReference type="InterPro" id="IPR004045">
    <property type="entry name" value="Glutathione_S-Trfase_N"/>
</dbReference>
<evidence type="ECO:0000256" key="9">
    <source>
        <dbReference type="ARBA" id="ARBA00022832"/>
    </source>
</evidence>
<keyword evidence="5" id="KW-0644">Prostaglandin metabolism</keyword>
<name>A0A2P6VBD6_9CHLO</name>
<keyword evidence="23" id="KW-1185">Reference proteome</keyword>
<dbReference type="InterPro" id="IPR034334">
    <property type="entry name" value="PGES2"/>
</dbReference>
<dbReference type="InterPro" id="IPR011009">
    <property type="entry name" value="Kinase-like_dom_sf"/>
</dbReference>
<feature type="region of interest" description="Disordered" evidence="19">
    <location>
        <begin position="1185"/>
        <end position="1216"/>
    </location>
</feature>
<dbReference type="Gene3D" id="1.20.1050.10">
    <property type="match status" value="1"/>
</dbReference>
<evidence type="ECO:0000313" key="23">
    <source>
        <dbReference type="Proteomes" id="UP000239649"/>
    </source>
</evidence>
<dbReference type="EC" id="5.3.99.3" evidence="3"/>
<dbReference type="SMART" id="SM00220">
    <property type="entry name" value="S_TKc"/>
    <property type="match status" value="1"/>
</dbReference>
<dbReference type="PROSITE" id="PS50011">
    <property type="entry name" value="PROTEIN_KINASE_DOM"/>
    <property type="match status" value="1"/>
</dbReference>
<dbReference type="PROSITE" id="PS00195">
    <property type="entry name" value="GLUTAREDOXIN_1"/>
    <property type="match status" value="1"/>
</dbReference>
<dbReference type="SUPFAM" id="SSF56112">
    <property type="entry name" value="Protein kinase-like (PK-like)"/>
    <property type="match status" value="1"/>
</dbReference>
<dbReference type="SFLD" id="SFLDG01203">
    <property type="entry name" value="Prostaglandin_E_synthase_like1"/>
    <property type="match status" value="1"/>
</dbReference>
<evidence type="ECO:0000256" key="6">
    <source>
        <dbReference type="ARBA" id="ARBA00022516"/>
    </source>
</evidence>
<evidence type="ECO:0000256" key="8">
    <source>
        <dbReference type="ARBA" id="ARBA00022692"/>
    </source>
</evidence>
<evidence type="ECO:0000256" key="7">
    <source>
        <dbReference type="ARBA" id="ARBA00022585"/>
    </source>
</evidence>
<evidence type="ECO:0000256" key="15">
    <source>
        <dbReference type="ARBA" id="ARBA00023930"/>
    </source>
</evidence>
<dbReference type="Gene3D" id="1.10.510.10">
    <property type="entry name" value="Transferase(Phosphotransferase) domain 1"/>
    <property type="match status" value="1"/>
</dbReference>
<dbReference type="InterPro" id="IPR036249">
    <property type="entry name" value="Thioredoxin-like_sf"/>
</dbReference>
<gene>
    <name evidence="22" type="ORF">C2E20_5230</name>
</gene>
<dbReference type="CDD" id="cd03197">
    <property type="entry name" value="GST_C_mPGES2"/>
    <property type="match status" value="1"/>
</dbReference>
<dbReference type="GO" id="GO:0001516">
    <property type="term" value="P:prostaglandin biosynthetic process"/>
    <property type="evidence" value="ECO:0007669"/>
    <property type="project" value="UniProtKB-UniPathway"/>
</dbReference>
<feature type="domain" description="Protein kinase" evidence="20">
    <location>
        <begin position="470"/>
        <end position="753"/>
    </location>
</feature>
<dbReference type="PROSITE" id="PS51354">
    <property type="entry name" value="GLUTAREDOXIN_2"/>
    <property type="match status" value="1"/>
</dbReference>
<dbReference type="InterPro" id="IPR040079">
    <property type="entry name" value="Glutathione_S-Trfase"/>
</dbReference>
<dbReference type="PROSITE" id="PS50404">
    <property type="entry name" value="GST_NTER"/>
    <property type="match status" value="1"/>
</dbReference>
<dbReference type="Pfam" id="PF13417">
    <property type="entry name" value="GST_N_3"/>
    <property type="match status" value="1"/>
</dbReference>
<keyword evidence="6" id="KW-0444">Lipid biosynthesis</keyword>
<comment type="pathway">
    <text evidence="1">Lipid metabolism; prostaglandin biosynthesis.</text>
</comment>
<keyword evidence="7" id="KW-0643">Prostaglandin biosynthesis</keyword>
<dbReference type="PANTHER" id="PTHR12782:SF5">
    <property type="entry name" value="PROSTAGLANDIN E SYNTHASE 2"/>
    <property type="match status" value="1"/>
</dbReference>
<evidence type="ECO:0000256" key="2">
    <source>
        <dbReference type="ARBA" id="ARBA00007409"/>
    </source>
</evidence>
<dbReference type="Proteomes" id="UP000239649">
    <property type="component" value="Unassembled WGS sequence"/>
</dbReference>
<evidence type="ECO:0000256" key="18">
    <source>
        <dbReference type="ARBA" id="ARBA00037847"/>
    </source>
</evidence>
<comment type="catalytic activity">
    <reaction evidence="16">
        <text>prostaglandin H2 = prostaglandin E2</text>
        <dbReference type="Rhea" id="RHEA:12893"/>
        <dbReference type="ChEBI" id="CHEBI:57405"/>
        <dbReference type="ChEBI" id="CHEBI:606564"/>
        <dbReference type="EC" id="5.3.99.3"/>
    </reaction>
    <physiologicalReaction direction="left-to-right" evidence="16">
        <dbReference type="Rhea" id="RHEA:12894"/>
    </physiologicalReaction>
</comment>
<dbReference type="InterPro" id="IPR000719">
    <property type="entry name" value="Prot_kinase_dom"/>
</dbReference>
<dbReference type="SFLD" id="SFLDG01182">
    <property type="entry name" value="Prostaglandin_E_synthase_like"/>
    <property type="match status" value="1"/>
</dbReference>
<evidence type="ECO:0000256" key="3">
    <source>
        <dbReference type="ARBA" id="ARBA00012203"/>
    </source>
</evidence>
<dbReference type="PANTHER" id="PTHR12782">
    <property type="entry name" value="MICROSOMAL PROSTAGLANDIN E SYNTHASE-2"/>
    <property type="match status" value="1"/>
</dbReference>
<evidence type="ECO:0000256" key="12">
    <source>
        <dbReference type="ARBA" id="ARBA00023136"/>
    </source>
</evidence>
<dbReference type="Gene3D" id="3.40.30.10">
    <property type="entry name" value="Glutaredoxin"/>
    <property type="match status" value="1"/>
</dbReference>
<dbReference type="GO" id="GO:0050220">
    <property type="term" value="F:prostaglandin-E synthase activity"/>
    <property type="evidence" value="ECO:0007669"/>
    <property type="project" value="UniProtKB-EC"/>
</dbReference>
<dbReference type="PROSITE" id="PS51318">
    <property type="entry name" value="TAT"/>
    <property type="match status" value="1"/>
</dbReference>
<evidence type="ECO:0000259" key="20">
    <source>
        <dbReference type="PROSITE" id="PS50011"/>
    </source>
</evidence>
<dbReference type="STRING" id="554055.A0A2P6VBD6"/>
<dbReference type="GO" id="GO:0004672">
    <property type="term" value="F:protein kinase activity"/>
    <property type="evidence" value="ECO:0007669"/>
    <property type="project" value="InterPro"/>
</dbReference>
<evidence type="ECO:0000256" key="17">
    <source>
        <dbReference type="ARBA" id="ARBA00031041"/>
    </source>
</evidence>
<dbReference type="GO" id="GO:0012505">
    <property type="term" value="C:endomembrane system"/>
    <property type="evidence" value="ECO:0007669"/>
    <property type="project" value="UniProtKB-SubCell"/>
</dbReference>
<keyword evidence="10" id="KW-1133">Transmembrane helix</keyword>
<evidence type="ECO:0000256" key="11">
    <source>
        <dbReference type="ARBA" id="ARBA00023098"/>
    </source>
</evidence>
<dbReference type="InterPro" id="IPR006311">
    <property type="entry name" value="TAT_signal"/>
</dbReference>
<feature type="domain" description="GST N-terminal" evidence="21">
    <location>
        <begin position="78"/>
        <end position="154"/>
    </location>
</feature>
<dbReference type="UniPathway" id="UPA00662"/>
<accession>A0A2P6VBD6</accession>
<organism evidence="22 23">
    <name type="scientific">Micractinium conductrix</name>
    <dbReference type="NCBI Taxonomy" id="554055"/>
    <lineage>
        <taxon>Eukaryota</taxon>
        <taxon>Viridiplantae</taxon>
        <taxon>Chlorophyta</taxon>
        <taxon>core chlorophytes</taxon>
        <taxon>Trebouxiophyceae</taxon>
        <taxon>Chlorellales</taxon>
        <taxon>Chlorellaceae</taxon>
        <taxon>Chlorella clade</taxon>
        <taxon>Micractinium</taxon>
    </lineage>
</organism>
<dbReference type="AlphaFoldDB" id="A0A2P6VBD6"/>
<dbReference type="OrthoDB" id="423541at2759"/>
<keyword evidence="8" id="KW-0812">Transmembrane</keyword>
<evidence type="ECO:0000256" key="10">
    <source>
        <dbReference type="ARBA" id="ARBA00022989"/>
    </source>
</evidence>
<feature type="region of interest" description="Disordered" evidence="19">
    <location>
        <begin position="1040"/>
        <end position="1062"/>
    </location>
</feature>
<dbReference type="InterPro" id="IPR034335">
    <property type="entry name" value="PGES2_C"/>
</dbReference>
<dbReference type="InterPro" id="IPR036282">
    <property type="entry name" value="Glutathione-S-Trfase_C_sf"/>
</dbReference>
<dbReference type="InterPro" id="IPR011767">
    <property type="entry name" value="GLR_AS"/>
</dbReference>
<evidence type="ECO:0000256" key="5">
    <source>
        <dbReference type="ARBA" id="ARBA00022501"/>
    </source>
</evidence>
<dbReference type="GO" id="GO:0005739">
    <property type="term" value="C:mitochondrion"/>
    <property type="evidence" value="ECO:0007669"/>
    <property type="project" value="TreeGrafter"/>
</dbReference>
<dbReference type="PROSITE" id="PS00108">
    <property type="entry name" value="PROTEIN_KINASE_ST"/>
    <property type="match status" value="1"/>
</dbReference>
<evidence type="ECO:0000256" key="4">
    <source>
        <dbReference type="ARBA" id="ARBA00019474"/>
    </source>
</evidence>
<reference evidence="22 23" key="1">
    <citation type="journal article" date="2018" name="Plant J.">
        <title>Genome sequences of Chlorella sorokiniana UTEX 1602 and Micractinium conductrix SAG 241.80: implications to maltose excretion by a green alga.</title>
        <authorList>
            <person name="Arriola M.B."/>
            <person name="Velmurugan N."/>
            <person name="Zhang Y."/>
            <person name="Plunkett M.H."/>
            <person name="Hondzo H."/>
            <person name="Barney B.M."/>
        </authorList>
    </citation>
    <scope>NUCLEOTIDE SEQUENCE [LARGE SCALE GENOMIC DNA]</scope>
    <source>
        <strain evidence="22 23">SAG 241.80</strain>
    </source>
</reference>
<feature type="region of interest" description="Disordered" evidence="19">
    <location>
        <begin position="431"/>
        <end position="458"/>
    </location>
</feature>
<evidence type="ECO:0000256" key="14">
    <source>
        <dbReference type="ARBA" id="ARBA00023235"/>
    </source>
</evidence>
<dbReference type="SUPFAM" id="SSF47616">
    <property type="entry name" value="GST C-terminal domain-like"/>
    <property type="match status" value="1"/>
</dbReference>
<comment type="caution">
    <text evidence="22">The sequence shown here is derived from an EMBL/GenBank/DDBJ whole genome shotgun (WGS) entry which is preliminary data.</text>
</comment>
<dbReference type="SUPFAM" id="SSF52833">
    <property type="entry name" value="Thioredoxin-like"/>
    <property type="match status" value="1"/>
</dbReference>
<keyword evidence="13" id="KW-0275">Fatty acid biosynthesis</keyword>
<dbReference type="InterPro" id="IPR008271">
    <property type="entry name" value="Ser/Thr_kinase_AS"/>
</dbReference>
<comment type="catalytic activity">
    <reaction evidence="15">
        <text>prostaglandin H2 = (12S)-hydroxy-(5Z,8E,10E)-heptadecatrienoate + malonaldehyde</text>
        <dbReference type="Rhea" id="RHEA:48644"/>
        <dbReference type="ChEBI" id="CHEBI:57405"/>
        <dbReference type="ChEBI" id="CHEBI:90694"/>
        <dbReference type="ChEBI" id="CHEBI:566274"/>
    </reaction>
    <physiologicalReaction direction="left-to-right" evidence="15">
        <dbReference type="Rhea" id="RHEA:48645"/>
    </physiologicalReaction>
</comment>
<evidence type="ECO:0000259" key="21">
    <source>
        <dbReference type="PROSITE" id="PS50404"/>
    </source>
</evidence>
<evidence type="ECO:0000256" key="13">
    <source>
        <dbReference type="ARBA" id="ARBA00023160"/>
    </source>
</evidence>
<feature type="compositionally biased region" description="Basic and acidic residues" evidence="19">
    <location>
        <begin position="358"/>
        <end position="377"/>
    </location>
</feature>
<keyword evidence="9" id="KW-0276">Fatty acid metabolism</keyword>
<feature type="compositionally biased region" description="Low complexity" evidence="19">
    <location>
        <begin position="440"/>
        <end position="457"/>
    </location>
</feature>
<dbReference type="EMBL" id="LHPF02000015">
    <property type="protein sequence ID" value="PSC71399.1"/>
    <property type="molecule type" value="Genomic_DNA"/>
</dbReference>
<evidence type="ECO:0000256" key="16">
    <source>
        <dbReference type="ARBA" id="ARBA00023931"/>
    </source>
</evidence>
<dbReference type="SFLD" id="SFLDS00019">
    <property type="entry name" value="Glutathione_Transferase_(cytos"/>
    <property type="match status" value="1"/>
</dbReference>
<feature type="compositionally biased region" description="Low complexity" evidence="19">
    <location>
        <begin position="1119"/>
        <end position="1137"/>
    </location>
</feature>
<keyword evidence="11" id="KW-0443">Lipid metabolism</keyword>
<comment type="subcellular location">
    <subcellularLocation>
        <location evidence="18">Endomembrane system</location>
        <topology evidence="18">Single-pass membrane protein</topology>
    </subcellularLocation>
</comment>
<proteinExistence type="inferred from homology"/>
<feature type="region of interest" description="Disordered" evidence="19">
    <location>
        <begin position="350"/>
        <end position="384"/>
    </location>
</feature>
<keyword evidence="12" id="KW-0472">Membrane</keyword>
<evidence type="ECO:0000256" key="19">
    <source>
        <dbReference type="SAM" id="MobiDB-lite"/>
    </source>
</evidence>
<evidence type="ECO:0000313" key="22">
    <source>
        <dbReference type="EMBL" id="PSC71399.1"/>
    </source>
</evidence>
<dbReference type="Pfam" id="PF00069">
    <property type="entry name" value="Pkinase"/>
    <property type="match status" value="1"/>
</dbReference>
<feature type="region of interest" description="Disordered" evidence="19">
    <location>
        <begin position="1119"/>
        <end position="1146"/>
    </location>
</feature>
<keyword evidence="14" id="KW-0413">Isomerase</keyword>
<sequence length="1216" mass="126054">MSTRFIAETAAASAPRRALGLAAVAAGAAAAATASYGFSAAPLVAQAEAPWQGEKGKAEVTPADRYERPREVQGRLPKEIIVYQYDVCPFCCKVKAFLDYHKIPYRCVEVNPLTKAELKWSDYKKVPVIVIDGEQVNDSSAIISRLAAEIEASQDGGAGGSSRSGSSKGSGGGLLASLFGGGKAGGSTAGGTAGGAGGGAPESRAEEEKWRRWVDDWFVKVITVNIYRNMHEAFQTFDYLSEHGNFGWVPRQGARVVGATLMWGISGKLKKKYGVEGDVREALYKSADEWVESLQGRPFMGGGFPDLADLAVFGVVRAVTGTDTFNDLMQNSKIGSWYARMFEARMKSLQAQGGGGRADGDARSSKTGAAEDGRVDDGNADFVIKAGGGQTARHNTAAGVSPLQAAPSSAGRQKVHVRMAAALVESAAPALSNGAVPTPAQSSAKHAPSASADSSSSLQPLRGYHSMAQFWPGQELYRSSQSVVIRATCIATGKTVIVKQYLMKRMSSRAMNKIRREVKLMYLLRGRPGVCQILGDFQDDAHFSIVMELCQGGDLYKRAMKGHGGDKPLTQQWICTKVIMPLLRVLAELHDSHGIIHRDIKPENIFLTANDELLLGDFGLAIQQQHEPPFLRAGTLDYMAPEVLQNPLVDSLDEGRHHRAADLRRLGFLPYNEKVDVWALGVLAYELMMRGQTPFYHDDPQQTERLIMRCDLVEVPFPRQHMLSPWADFVRTTLQLDPARRPSAAQLLKHRWVQQHQAARLRPTMGPRDPAFVAAAAAAVRAQTLGRSESAPARSLVGAAREAVAGLSAAQLAAITEGSPAASPGLQLLAEAAAAAGGPQSDGASAARAPSAAPFAHAASSGALQPMLSGVSSTLSTASSRCASLGAEASCRCSFCLGGGDSDMAEVTAELSAPGAGSAGPPPHSASCGSIANSVGSCAGGGGGGNVVRGTFVTAEGAPISAAAGGAPALRDALGLPPATRSGSVGGGSCPPACLSGTTREPAHCLQSLSLLGGDAMDVSPPSRQLSLTRKPSRLGLAPVPGAGMALAPPPSPAVPSTGGGAASVAAAAGALRPSRRVSRSGSLFRPAGDALGAGALYNVHSMGLFLGGANAASTFGGSAGSPAGSMSGASGTSGNDAGDDAGDDAGAVHAVHSLRPGQRNRLVAYLHRQTMSAVGVVRRRLHTAKRSVSAGGGDSDCTETGDSPMPRASRTTVED</sequence>
<comment type="similarity">
    <text evidence="2">Belongs to the GST superfamily.</text>
</comment>
<protein>
    <recommendedName>
        <fullName evidence="4">Prostaglandin E synthase 2</fullName>
        <ecNumber evidence="3">5.3.99.3</ecNumber>
    </recommendedName>
    <alternativeName>
        <fullName evidence="17">Microsomal prostaglandin E synthase 2</fullName>
    </alternativeName>
</protein>